<keyword evidence="8 16" id="KW-0418">Kinase</keyword>
<sequence>MNTDLKDRSSFWRSFTFAFRGIYHGFTTEKNLRFHFAASIVVIIFGIALNLRLVEWLFVIICIFGVISLELINTAIERIVDLVSPTYHPLAKQAKDVAAAAVLCFSFMAIIIGCLIFIPKIINIIRLYLG</sequence>
<feature type="transmembrane region" description="Helical" evidence="15">
    <location>
        <begin position="96"/>
        <end position="118"/>
    </location>
</feature>
<reference evidence="16 17" key="1">
    <citation type="submission" date="2020-11" db="EMBL/GenBank/DDBJ databases">
        <title>Taxonomic evaluation of the Bacillus sporothermodurans group of bacteria based on whole genome sequences.</title>
        <authorList>
            <person name="Fiedler G."/>
            <person name="Herbstmann A.-D."/>
            <person name="Doll E."/>
            <person name="Wenning M."/>
            <person name="Brinks E."/>
            <person name="Kabisch J."/>
            <person name="Breitenwieser F."/>
            <person name="Lappann M."/>
            <person name="Boehnlein C."/>
            <person name="Franz C."/>
        </authorList>
    </citation>
    <scope>NUCLEOTIDE SEQUENCE [LARGE SCALE GENOMIC DNA]</scope>
    <source>
        <strain evidence="16 17">JCM 19841</strain>
    </source>
</reference>
<dbReference type="InterPro" id="IPR000829">
    <property type="entry name" value="DAGK"/>
</dbReference>
<dbReference type="RefSeq" id="WP_202780114.1">
    <property type="nucleotide sequence ID" value="NZ_CP065425.1"/>
</dbReference>
<dbReference type="EMBL" id="CP065425">
    <property type="protein sequence ID" value="QQZ10830.1"/>
    <property type="molecule type" value="Genomic_DNA"/>
</dbReference>
<evidence type="ECO:0000313" key="17">
    <source>
        <dbReference type="Proteomes" id="UP000595691"/>
    </source>
</evidence>
<proteinExistence type="inferred from homology"/>
<keyword evidence="17" id="KW-1185">Reference proteome</keyword>
<feature type="transmembrane region" description="Helical" evidence="15">
    <location>
        <begin position="32"/>
        <end position="49"/>
    </location>
</feature>
<keyword evidence="14" id="KW-1208">Phospholipid metabolism</keyword>
<name>A0ABX7E669_9BACI</name>
<protein>
    <submittedName>
        <fullName evidence="16">Diacylglycerol kinase family protein</fullName>
    </submittedName>
</protein>
<keyword evidence="12 15" id="KW-0472">Membrane</keyword>
<comment type="subcellular location">
    <subcellularLocation>
        <location evidence="1">Cell membrane</location>
        <topology evidence="1">Multi-pass membrane protein</topology>
    </subcellularLocation>
</comment>
<dbReference type="Gene3D" id="1.10.287.3610">
    <property type="match status" value="1"/>
</dbReference>
<evidence type="ECO:0000256" key="3">
    <source>
        <dbReference type="ARBA" id="ARBA00022475"/>
    </source>
</evidence>
<evidence type="ECO:0000256" key="13">
    <source>
        <dbReference type="ARBA" id="ARBA00023209"/>
    </source>
</evidence>
<evidence type="ECO:0000256" key="2">
    <source>
        <dbReference type="ARBA" id="ARBA00005967"/>
    </source>
</evidence>
<dbReference type="CDD" id="cd14265">
    <property type="entry name" value="UDPK_IM_like"/>
    <property type="match status" value="1"/>
</dbReference>
<dbReference type="PANTHER" id="PTHR34299:SF1">
    <property type="entry name" value="DIACYLGLYCEROL KINASE"/>
    <property type="match status" value="1"/>
</dbReference>
<evidence type="ECO:0000256" key="10">
    <source>
        <dbReference type="ARBA" id="ARBA00022989"/>
    </source>
</evidence>
<keyword evidence="4" id="KW-0444">Lipid biosynthesis</keyword>
<dbReference type="InterPro" id="IPR036945">
    <property type="entry name" value="DAGK_sf"/>
</dbReference>
<evidence type="ECO:0000256" key="4">
    <source>
        <dbReference type="ARBA" id="ARBA00022516"/>
    </source>
</evidence>
<evidence type="ECO:0000256" key="5">
    <source>
        <dbReference type="ARBA" id="ARBA00022679"/>
    </source>
</evidence>
<evidence type="ECO:0000256" key="12">
    <source>
        <dbReference type="ARBA" id="ARBA00023136"/>
    </source>
</evidence>
<comment type="similarity">
    <text evidence="2">Belongs to the bacterial diacylglycerol kinase family.</text>
</comment>
<gene>
    <name evidence="16" type="ORF">I5776_08015</name>
</gene>
<keyword evidence="7" id="KW-0547">Nucleotide-binding</keyword>
<dbReference type="InterPro" id="IPR033717">
    <property type="entry name" value="UDPK"/>
</dbReference>
<evidence type="ECO:0000256" key="11">
    <source>
        <dbReference type="ARBA" id="ARBA00023098"/>
    </source>
</evidence>
<keyword evidence="5" id="KW-0808">Transferase</keyword>
<evidence type="ECO:0000256" key="14">
    <source>
        <dbReference type="ARBA" id="ARBA00023264"/>
    </source>
</evidence>
<keyword evidence="6 15" id="KW-0812">Transmembrane</keyword>
<keyword evidence="10 15" id="KW-1133">Transmembrane helix</keyword>
<keyword evidence="13" id="KW-0594">Phospholipid biosynthesis</keyword>
<keyword evidence="9" id="KW-0067">ATP-binding</keyword>
<evidence type="ECO:0000256" key="7">
    <source>
        <dbReference type="ARBA" id="ARBA00022741"/>
    </source>
</evidence>
<dbReference type="PROSITE" id="PS01069">
    <property type="entry name" value="DAGK_PROKAR"/>
    <property type="match status" value="1"/>
</dbReference>
<evidence type="ECO:0000256" key="6">
    <source>
        <dbReference type="ARBA" id="ARBA00022692"/>
    </source>
</evidence>
<dbReference type="Pfam" id="PF01219">
    <property type="entry name" value="DAGK_prokar"/>
    <property type="match status" value="1"/>
</dbReference>
<evidence type="ECO:0000256" key="8">
    <source>
        <dbReference type="ARBA" id="ARBA00022777"/>
    </source>
</evidence>
<evidence type="ECO:0000256" key="15">
    <source>
        <dbReference type="SAM" id="Phobius"/>
    </source>
</evidence>
<dbReference type="PANTHER" id="PTHR34299">
    <property type="entry name" value="DIACYLGLYCEROL KINASE"/>
    <property type="match status" value="1"/>
</dbReference>
<evidence type="ECO:0000256" key="9">
    <source>
        <dbReference type="ARBA" id="ARBA00022840"/>
    </source>
</evidence>
<keyword evidence="11" id="KW-0443">Lipid metabolism</keyword>
<keyword evidence="3" id="KW-1003">Cell membrane</keyword>
<evidence type="ECO:0000256" key="1">
    <source>
        <dbReference type="ARBA" id="ARBA00004651"/>
    </source>
</evidence>
<feature type="transmembrane region" description="Helical" evidence="15">
    <location>
        <begin position="56"/>
        <end position="76"/>
    </location>
</feature>
<organism evidence="16 17">
    <name type="scientific">Heyndrickxia vini</name>
    <dbReference type="NCBI Taxonomy" id="1476025"/>
    <lineage>
        <taxon>Bacteria</taxon>
        <taxon>Bacillati</taxon>
        <taxon>Bacillota</taxon>
        <taxon>Bacilli</taxon>
        <taxon>Bacillales</taxon>
        <taxon>Bacillaceae</taxon>
        <taxon>Heyndrickxia</taxon>
    </lineage>
</organism>
<dbReference type="Proteomes" id="UP000595691">
    <property type="component" value="Chromosome"/>
</dbReference>
<accession>A0ABX7E669</accession>
<evidence type="ECO:0000313" key="16">
    <source>
        <dbReference type="EMBL" id="QQZ10830.1"/>
    </source>
</evidence>
<dbReference type="GO" id="GO:0016301">
    <property type="term" value="F:kinase activity"/>
    <property type="evidence" value="ECO:0007669"/>
    <property type="project" value="UniProtKB-KW"/>
</dbReference>